<dbReference type="Proteomes" id="UP001283361">
    <property type="component" value="Unassembled WGS sequence"/>
</dbReference>
<reference evidence="2" key="1">
    <citation type="journal article" date="2023" name="G3 (Bethesda)">
        <title>A reference genome for the long-term kleptoplast-retaining sea slug Elysia crispata morphotype clarki.</title>
        <authorList>
            <person name="Eastman K.E."/>
            <person name="Pendleton A.L."/>
            <person name="Shaikh M.A."/>
            <person name="Suttiyut T."/>
            <person name="Ogas R."/>
            <person name="Tomko P."/>
            <person name="Gavelis G."/>
            <person name="Widhalm J.R."/>
            <person name="Wisecaver J.H."/>
        </authorList>
    </citation>
    <scope>NUCLEOTIDE SEQUENCE</scope>
    <source>
        <strain evidence="2">ECLA1</strain>
    </source>
</reference>
<feature type="signal peptide" evidence="1">
    <location>
        <begin position="1"/>
        <end position="21"/>
    </location>
</feature>
<sequence>MKSLVRKSILIVAVFNVATLGLPVKGIHQALGSIACQACLTGHVDDGSQPTASGSVTGEDPGPNRTALLNDLTLKVEESNSAALSLLSQVSNRWTRSIRHNSRTFLSLKRFVARRLRVNVQDDDGSLSGQERDLVHGLLSAARFILYLENQENLTVYGDQAASLTNLKGRLQQVVCSARLLLARLSDQTIRGFLDQNVNLRRLRTAQSSPALQRVVCSLVLEKIVAFLSGVTL</sequence>
<keyword evidence="1" id="KW-0732">Signal</keyword>
<evidence type="ECO:0000313" key="3">
    <source>
        <dbReference type="Proteomes" id="UP001283361"/>
    </source>
</evidence>
<name>A0AAE1A692_9GAST</name>
<comment type="caution">
    <text evidence="2">The sequence shown here is derived from an EMBL/GenBank/DDBJ whole genome shotgun (WGS) entry which is preliminary data.</text>
</comment>
<gene>
    <name evidence="2" type="ORF">RRG08_064104</name>
</gene>
<protein>
    <submittedName>
        <fullName evidence="2">Uncharacterized protein</fullName>
    </submittedName>
</protein>
<keyword evidence="3" id="KW-1185">Reference proteome</keyword>
<organism evidence="2 3">
    <name type="scientific">Elysia crispata</name>
    <name type="common">lettuce slug</name>
    <dbReference type="NCBI Taxonomy" id="231223"/>
    <lineage>
        <taxon>Eukaryota</taxon>
        <taxon>Metazoa</taxon>
        <taxon>Spiralia</taxon>
        <taxon>Lophotrochozoa</taxon>
        <taxon>Mollusca</taxon>
        <taxon>Gastropoda</taxon>
        <taxon>Heterobranchia</taxon>
        <taxon>Euthyneura</taxon>
        <taxon>Panpulmonata</taxon>
        <taxon>Sacoglossa</taxon>
        <taxon>Placobranchoidea</taxon>
        <taxon>Plakobranchidae</taxon>
        <taxon>Elysia</taxon>
    </lineage>
</organism>
<proteinExistence type="predicted"/>
<dbReference type="EMBL" id="JAWDGP010002605">
    <property type="protein sequence ID" value="KAK3781728.1"/>
    <property type="molecule type" value="Genomic_DNA"/>
</dbReference>
<feature type="chain" id="PRO_5042223876" evidence="1">
    <location>
        <begin position="22"/>
        <end position="233"/>
    </location>
</feature>
<accession>A0AAE1A692</accession>
<evidence type="ECO:0000256" key="1">
    <source>
        <dbReference type="SAM" id="SignalP"/>
    </source>
</evidence>
<evidence type="ECO:0000313" key="2">
    <source>
        <dbReference type="EMBL" id="KAK3781728.1"/>
    </source>
</evidence>
<dbReference type="AlphaFoldDB" id="A0AAE1A692"/>